<evidence type="ECO:0000313" key="2">
    <source>
        <dbReference type="Proteomes" id="UP000231282"/>
    </source>
</evidence>
<dbReference type="Proteomes" id="UP000231282">
    <property type="component" value="Unassembled WGS sequence"/>
</dbReference>
<organism evidence="1 2">
    <name type="scientific">Candidatus Shapirobacteria bacterium CG09_land_8_20_14_0_10_38_17</name>
    <dbReference type="NCBI Taxonomy" id="1974884"/>
    <lineage>
        <taxon>Bacteria</taxon>
        <taxon>Candidatus Shapironibacteriota</taxon>
    </lineage>
</organism>
<protein>
    <submittedName>
        <fullName evidence="1">Uncharacterized protein</fullName>
    </submittedName>
</protein>
<proteinExistence type="predicted"/>
<accession>A0A2H0WSS0</accession>
<comment type="caution">
    <text evidence="1">The sequence shown here is derived from an EMBL/GenBank/DDBJ whole genome shotgun (WGS) entry which is preliminary data.</text>
</comment>
<name>A0A2H0WSS0_9BACT</name>
<dbReference type="EMBL" id="PEZH01000049">
    <property type="protein sequence ID" value="PIS14978.1"/>
    <property type="molecule type" value="Genomic_DNA"/>
</dbReference>
<sequence>MNETGEIFPTSAEVEKSPSEQLQEIAAAIKHHRGINFTEETKEKFKEFCRQDIQERYQGTSVGNRDTIQFLDIVTCYFTQFPPLEKSLNIFTKLDSQGQPAEITNTDIEEVLVSLEQSGIKVKKFSKLNSKAKKVGLTLENDDYGNLASVRKKTFNVLTKTPPEILLPQIIHDLVHLTLNFGINLSAKELGGQNYHWG</sequence>
<evidence type="ECO:0000313" key="1">
    <source>
        <dbReference type="EMBL" id="PIS14978.1"/>
    </source>
</evidence>
<gene>
    <name evidence="1" type="ORF">COT63_02455</name>
</gene>
<reference evidence="2" key="1">
    <citation type="submission" date="2017-09" db="EMBL/GenBank/DDBJ databases">
        <title>Depth-based differentiation of microbial function through sediment-hosted aquifers and enrichment of novel symbionts in the deep terrestrial subsurface.</title>
        <authorList>
            <person name="Probst A.J."/>
            <person name="Ladd B."/>
            <person name="Jarett J.K."/>
            <person name="Geller-Mcgrath D.E."/>
            <person name="Sieber C.M.K."/>
            <person name="Emerson J.B."/>
            <person name="Anantharaman K."/>
            <person name="Thomas B.C."/>
            <person name="Malmstrom R."/>
            <person name="Stieglmeier M."/>
            <person name="Klingl A."/>
            <person name="Woyke T."/>
            <person name="Ryan C.M."/>
            <person name="Banfield J.F."/>
        </authorList>
    </citation>
    <scope>NUCLEOTIDE SEQUENCE [LARGE SCALE GENOMIC DNA]</scope>
</reference>
<dbReference type="AlphaFoldDB" id="A0A2H0WSS0"/>